<evidence type="ECO:0000313" key="1">
    <source>
        <dbReference type="EMBL" id="CAA0808240.1"/>
    </source>
</evidence>
<proteinExistence type="predicted"/>
<comment type="caution">
    <text evidence="1">The sequence shown here is derived from an EMBL/GenBank/DDBJ whole genome shotgun (WGS) entry which is preliminary data.</text>
</comment>
<sequence>MVEKIDTDEDAQLDAEEFGALYAVVMAVDGGDEGDDGEEDVRAAFRLPEYDRQGRLRWRWEGQLRQLPENDEVRSVRQGDSRAFASCVGYFACGFEGRVHVMGWQLSFTIGNSQSVDV</sequence>
<protein>
    <recommendedName>
        <fullName evidence="3">EF-hand domain-containing protein</fullName>
    </recommendedName>
</protein>
<dbReference type="Proteomes" id="UP001153555">
    <property type="component" value="Unassembled WGS sequence"/>
</dbReference>
<reference evidence="1" key="1">
    <citation type="submission" date="2019-12" db="EMBL/GenBank/DDBJ databases">
        <authorList>
            <person name="Scholes J."/>
        </authorList>
    </citation>
    <scope>NUCLEOTIDE SEQUENCE</scope>
</reference>
<accession>A0A9N7MKU0</accession>
<evidence type="ECO:0008006" key="3">
    <source>
        <dbReference type="Google" id="ProtNLM"/>
    </source>
</evidence>
<dbReference type="EMBL" id="CACSLK010002554">
    <property type="protein sequence ID" value="CAA0808240.1"/>
    <property type="molecule type" value="Genomic_DNA"/>
</dbReference>
<gene>
    <name evidence="1" type="ORF">SHERM_10602</name>
</gene>
<organism evidence="1 2">
    <name type="scientific">Striga hermonthica</name>
    <name type="common">Purple witchweed</name>
    <name type="synonym">Buchnera hermonthica</name>
    <dbReference type="NCBI Taxonomy" id="68872"/>
    <lineage>
        <taxon>Eukaryota</taxon>
        <taxon>Viridiplantae</taxon>
        <taxon>Streptophyta</taxon>
        <taxon>Embryophyta</taxon>
        <taxon>Tracheophyta</taxon>
        <taxon>Spermatophyta</taxon>
        <taxon>Magnoliopsida</taxon>
        <taxon>eudicotyledons</taxon>
        <taxon>Gunneridae</taxon>
        <taxon>Pentapetalae</taxon>
        <taxon>asterids</taxon>
        <taxon>lamiids</taxon>
        <taxon>Lamiales</taxon>
        <taxon>Orobanchaceae</taxon>
        <taxon>Buchnereae</taxon>
        <taxon>Striga</taxon>
    </lineage>
</organism>
<evidence type="ECO:0000313" key="2">
    <source>
        <dbReference type="Proteomes" id="UP001153555"/>
    </source>
</evidence>
<name>A0A9N7MKU0_STRHE</name>
<dbReference type="AlphaFoldDB" id="A0A9N7MKU0"/>
<keyword evidence="2" id="KW-1185">Reference proteome</keyword>
<dbReference type="OrthoDB" id="45365at2759"/>